<dbReference type="VEuPathDB" id="FungiDB:MAPG_04140"/>
<evidence type="ECO:0000313" key="2">
    <source>
        <dbReference type="EnsemblFungi" id="MAPG_04140T0"/>
    </source>
</evidence>
<dbReference type="OrthoDB" id="3140657at2759"/>
<dbReference type="AlphaFoldDB" id="A0A0C4DVX5"/>
<dbReference type="EMBL" id="ADBL01000980">
    <property type="status" value="NOT_ANNOTATED_CDS"/>
    <property type="molecule type" value="Genomic_DNA"/>
</dbReference>
<protein>
    <recommendedName>
        <fullName evidence="4">F-box domain-containing protein</fullName>
    </recommendedName>
</protein>
<reference evidence="1" key="1">
    <citation type="submission" date="2010-05" db="EMBL/GenBank/DDBJ databases">
        <title>The Genome Sequence of Magnaporthe poae strain ATCC 64411.</title>
        <authorList>
            <consortium name="The Broad Institute Genome Sequencing Platform"/>
            <consortium name="Broad Institute Genome Sequencing Center for Infectious Disease"/>
            <person name="Ma L.-J."/>
            <person name="Dead R."/>
            <person name="Young S."/>
            <person name="Zeng Q."/>
            <person name="Koehrsen M."/>
            <person name="Alvarado L."/>
            <person name="Berlin A."/>
            <person name="Chapman S.B."/>
            <person name="Chen Z."/>
            <person name="Freedman E."/>
            <person name="Gellesch M."/>
            <person name="Goldberg J."/>
            <person name="Griggs A."/>
            <person name="Gujja S."/>
            <person name="Heilman E.R."/>
            <person name="Heiman D."/>
            <person name="Hepburn T."/>
            <person name="Howarth C."/>
            <person name="Jen D."/>
            <person name="Larson L."/>
            <person name="Mehta T."/>
            <person name="Neiman D."/>
            <person name="Pearson M."/>
            <person name="Roberts A."/>
            <person name="Saif S."/>
            <person name="Shea T."/>
            <person name="Shenoy N."/>
            <person name="Sisk P."/>
            <person name="Stolte C."/>
            <person name="Sykes S."/>
            <person name="Walk T."/>
            <person name="White J."/>
            <person name="Yandava C."/>
            <person name="Haas B."/>
            <person name="Nusbaum C."/>
            <person name="Birren B."/>
        </authorList>
    </citation>
    <scope>NUCLEOTIDE SEQUENCE</scope>
    <source>
        <strain evidence="1">ATCC 64411</strain>
    </source>
</reference>
<reference evidence="2" key="4">
    <citation type="journal article" date="2015" name="G3 (Bethesda)">
        <title>Genome sequences of three phytopathogenic species of the Magnaporthaceae family of fungi.</title>
        <authorList>
            <person name="Okagaki L.H."/>
            <person name="Nunes C.C."/>
            <person name="Sailsbery J."/>
            <person name="Clay B."/>
            <person name="Brown D."/>
            <person name="John T."/>
            <person name="Oh Y."/>
            <person name="Young N."/>
            <person name="Fitzgerald M."/>
            <person name="Haas B.J."/>
            <person name="Zeng Q."/>
            <person name="Young S."/>
            <person name="Adiconis X."/>
            <person name="Fan L."/>
            <person name="Levin J.Z."/>
            <person name="Mitchell T.K."/>
            <person name="Okubara P.A."/>
            <person name="Farman M.L."/>
            <person name="Kohn L.M."/>
            <person name="Birren B."/>
            <person name="Ma L.-J."/>
            <person name="Dean R.A."/>
        </authorList>
    </citation>
    <scope>NUCLEOTIDE SEQUENCE</scope>
    <source>
        <strain evidence="2">ATCC 64411 / 73-15</strain>
    </source>
</reference>
<keyword evidence="3" id="KW-1185">Reference proteome</keyword>
<reference evidence="2" key="5">
    <citation type="submission" date="2015-06" db="UniProtKB">
        <authorList>
            <consortium name="EnsemblFungi"/>
        </authorList>
    </citation>
    <scope>IDENTIFICATION</scope>
    <source>
        <strain evidence="2">ATCC 64411</strain>
    </source>
</reference>
<dbReference type="Proteomes" id="UP000011715">
    <property type="component" value="Unassembled WGS sequence"/>
</dbReference>
<proteinExistence type="predicted"/>
<evidence type="ECO:0008006" key="4">
    <source>
        <dbReference type="Google" id="ProtNLM"/>
    </source>
</evidence>
<evidence type="ECO:0000313" key="3">
    <source>
        <dbReference type="Proteomes" id="UP000011715"/>
    </source>
</evidence>
<dbReference type="EMBL" id="ADBL01000979">
    <property type="status" value="NOT_ANNOTATED_CDS"/>
    <property type="molecule type" value="Genomic_DNA"/>
</dbReference>
<dbReference type="PANTHER" id="PTHR42057:SF2">
    <property type="entry name" value="F-BOX DOMAIN PROTEIN (AFU_ORTHOLOGUE AFUA_4G00200)-RELATED"/>
    <property type="match status" value="1"/>
</dbReference>
<gene>
    <name evidence="1" type="ORF">MAPG_04140</name>
</gene>
<dbReference type="PANTHER" id="PTHR42057">
    <property type="entry name" value="F-BOX DOMAIN PROTEIN (AFU_ORTHOLOGUE AFUA_4G00200)"/>
    <property type="match status" value="1"/>
</dbReference>
<organism evidence="2 3">
    <name type="scientific">Magnaporthiopsis poae (strain ATCC 64411 / 73-15)</name>
    <name type="common">Kentucky bluegrass fungus</name>
    <name type="synonym">Magnaporthe poae</name>
    <dbReference type="NCBI Taxonomy" id="644358"/>
    <lineage>
        <taxon>Eukaryota</taxon>
        <taxon>Fungi</taxon>
        <taxon>Dikarya</taxon>
        <taxon>Ascomycota</taxon>
        <taxon>Pezizomycotina</taxon>
        <taxon>Sordariomycetes</taxon>
        <taxon>Sordariomycetidae</taxon>
        <taxon>Magnaporthales</taxon>
        <taxon>Magnaporthaceae</taxon>
        <taxon>Magnaporthiopsis</taxon>
    </lineage>
</organism>
<evidence type="ECO:0000313" key="1">
    <source>
        <dbReference type="EMBL" id="KLU85108.1"/>
    </source>
</evidence>
<dbReference type="eggNOG" id="ENOG502S8UP">
    <property type="taxonomic scope" value="Eukaryota"/>
</dbReference>
<name>A0A0C4DVX5_MAGP6</name>
<dbReference type="EMBL" id="GL876968">
    <property type="protein sequence ID" value="KLU85108.1"/>
    <property type="molecule type" value="Genomic_DNA"/>
</dbReference>
<dbReference type="EnsemblFungi" id="MAPG_04140T0">
    <property type="protein sequence ID" value="MAPG_04140T0"/>
    <property type="gene ID" value="MAPG_04140"/>
</dbReference>
<accession>A0A0C4DVX5</accession>
<dbReference type="OMA" id="LYFKDYW"/>
<reference evidence="3" key="2">
    <citation type="submission" date="2010-05" db="EMBL/GenBank/DDBJ databases">
        <title>The genome sequence of Magnaporthe poae strain ATCC 64411.</title>
        <authorList>
            <person name="Ma L.-J."/>
            <person name="Dead R."/>
            <person name="Young S."/>
            <person name="Zeng Q."/>
            <person name="Koehrsen M."/>
            <person name="Alvarado L."/>
            <person name="Berlin A."/>
            <person name="Chapman S.B."/>
            <person name="Chen Z."/>
            <person name="Freedman E."/>
            <person name="Gellesch M."/>
            <person name="Goldberg J."/>
            <person name="Griggs A."/>
            <person name="Gujja S."/>
            <person name="Heilman E.R."/>
            <person name="Heiman D."/>
            <person name="Hepburn T."/>
            <person name="Howarth C."/>
            <person name="Jen D."/>
            <person name="Larson L."/>
            <person name="Mehta T."/>
            <person name="Neiman D."/>
            <person name="Pearson M."/>
            <person name="Roberts A."/>
            <person name="Saif S."/>
            <person name="Shea T."/>
            <person name="Shenoy N."/>
            <person name="Sisk P."/>
            <person name="Stolte C."/>
            <person name="Sykes S."/>
            <person name="Walk T."/>
            <person name="White J."/>
            <person name="Yandava C."/>
            <person name="Haas B."/>
            <person name="Nusbaum C."/>
            <person name="Birren B."/>
        </authorList>
    </citation>
    <scope>NUCLEOTIDE SEQUENCE [LARGE SCALE GENOMIC DNA]</scope>
    <source>
        <strain evidence="3">ATCC 64411 / 73-15</strain>
    </source>
</reference>
<dbReference type="SUPFAM" id="SSF52047">
    <property type="entry name" value="RNI-like"/>
    <property type="match status" value="1"/>
</dbReference>
<sequence>MPNAHLANVSAEIRSLILSELPKEALLACRLVCRILSVHTTPLAFRHVLLTARHAASADSFIRICEAEHLRQLVHEVTCDTYVGDWCRYRGGKGYKVPAAFLAALPYMRHLRSLRSLNIFFSKYTARRNVDMRYPTNLGVAETTDFRFRVLNMIFEALRGTWHKKMWIPLFLDLHLPQDDFSPNVDDEKGDGDGEGPIELASLAISNLSDFIDRRLMRSRAFQEILAAPSLKSLKLLITHWEKEIEPELRLELPDLYEVYENLPLTWLKPAVAQKLTTLSLYDRHYFGWCPKLDLRLINPDGGLPNLRVLALGHYVFSHDWQVDWVAGLGSLQELYLDDCPILWRAIVRPPLDDENYPTAEAFNAGPNNDRVEIGLPLRWHAVLWVERDAGVLLLDDDEIGIQFGVHTRALDEAALEDLLMSLTKAEVLDI</sequence>
<reference evidence="1" key="3">
    <citation type="submission" date="2011-03" db="EMBL/GenBank/DDBJ databases">
        <title>Annotation of Magnaporthe poae ATCC 64411.</title>
        <authorList>
            <person name="Ma L.-J."/>
            <person name="Dead R."/>
            <person name="Young S.K."/>
            <person name="Zeng Q."/>
            <person name="Gargeya S."/>
            <person name="Fitzgerald M."/>
            <person name="Haas B."/>
            <person name="Abouelleil A."/>
            <person name="Alvarado L."/>
            <person name="Arachchi H.M."/>
            <person name="Berlin A."/>
            <person name="Brown A."/>
            <person name="Chapman S.B."/>
            <person name="Chen Z."/>
            <person name="Dunbar C."/>
            <person name="Freedman E."/>
            <person name="Gearin G."/>
            <person name="Gellesch M."/>
            <person name="Goldberg J."/>
            <person name="Griggs A."/>
            <person name="Gujja S."/>
            <person name="Heiman D."/>
            <person name="Howarth C."/>
            <person name="Larson L."/>
            <person name="Lui A."/>
            <person name="MacDonald P.J.P."/>
            <person name="Mehta T."/>
            <person name="Montmayeur A."/>
            <person name="Murphy C."/>
            <person name="Neiman D."/>
            <person name="Pearson M."/>
            <person name="Priest M."/>
            <person name="Roberts A."/>
            <person name="Saif S."/>
            <person name="Shea T."/>
            <person name="Shenoy N."/>
            <person name="Sisk P."/>
            <person name="Stolte C."/>
            <person name="Sykes S."/>
            <person name="Yandava C."/>
            <person name="Wortman J."/>
            <person name="Nusbaum C."/>
            <person name="Birren B."/>
        </authorList>
    </citation>
    <scope>NUCLEOTIDE SEQUENCE</scope>
    <source>
        <strain evidence="1">ATCC 64411</strain>
    </source>
</reference>